<dbReference type="GO" id="GO:0090090">
    <property type="term" value="P:negative regulation of canonical Wnt signaling pathway"/>
    <property type="evidence" value="ECO:0007669"/>
    <property type="project" value="InterPro"/>
</dbReference>
<dbReference type="EMBL" id="MU827307">
    <property type="protein sequence ID" value="KAJ7362001.1"/>
    <property type="molecule type" value="Genomic_DNA"/>
</dbReference>
<reference evidence="5" key="1">
    <citation type="submission" date="2023-01" db="EMBL/GenBank/DDBJ databases">
        <title>Genome assembly of the deep-sea coral Lophelia pertusa.</title>
        <authorList>
            <person name="Herrera S."/>
            <person name="Cordes E."/>
        </authorList>
    </citation>
    <scope>NUCLEOTIDE SEQUENCE</scope>
    <source>
        <strain evidence="5">USNM1676648</strain>
        <tissue evidence="5">Polyp</tissue>
    </source>
</reference>
<dbReference type="AlphaFoldDB" id="A0A9X0CLD5"/>
<proteinExistence type="predicted"/>
<dbReference type="GO" id="GO:0005634">
    <property type="term" value="C:nucleus"/>
    <property type="evidence" value="ECO:0007669"/>
    <property type="project" value="TreeGrafter"/>
</dbReference>
<dbReference type="GO" id="GO:0048468">
    <property type="term" value="P:cell development"/>
    <property type="evidence" value="ECO:0007669"/>
    <property type="project" value="TreeGrafter"/>
</dbReference>
<accession>A0A9X0CLD5</accession>
<dbReference type="SUPFAM" id="SSF54236">
    <property type="entry name" value="Ubiquitin-like"/>
    <property type="match status" value="1"/>
</dbReference>
<dbReference type="Proteomes" id="UP001163046">
    <property type="component" value="Unassembled WGS sequence"/>
</dbReference>
<evidence type="ECO:0000256" key="2">
    <source>
        <dbReference type="PROSITE-ProRule" id="PRU00069"/>
    </source>
</evidence>
<dbReference type="GO" id="GO:0016055">
    <property type="term" value="P:Wnt signaling pathway"/>
    <property type="evidence" value="ECO:0007669"/>
    <property type="project" value="UniProtKB-KW"/>
</dbReference>
<organism evidence="5 6">
    <name type="scientific">Desmophyllum pertusum</name>
    <dbReference type="NCBI Taxonomy" id="174260"/>
    <lineage>
        <taxon>Eukaryota</taxon>
        <taxon>Metazoa</taxon>
        <taxon>Cnidaria</taxon>
        <taxon>Anthozoa</taxon>
        <taxon>Hexacorallia</taxon>
        <taxon>Scleractinia</taxon>
        <taxon>Caryophylliina</taxon>
        <taxon>Caryophylliidae</taxon>
        <taxon>Desmophyllum</taxon>
    </lineage>
</organism>
<dbReference type="GO" id="GO:0031625">
    <property type="term" value="F:ubiquitin protein ligase binding"/>
    <property type="evidence" value="ECO:0007669"/>
    <property type="project" value="TreeGrafter"/>
</dbReference>
<dbReference type="PANTHER" id="PTHR46102:SF2">
    <property type="entry name" value="AXIN"/>
    <property type="match status" value="1"/>
</dbReference>
<evidence type="ECO:0000313" key="6">
    <source>
        <dbReference type="Proteomes" id="UP001163046"/>
    </source>
</evidence>
<evidence type="ECO:0000256" key="1">
    <source>
        <dbReference type="ARBA" id="ARBA00022687"/>
    </source>
</evidence>
<dbReference type="OrthoDB" id="10007451at2759"/>
<protein>
    <submittedName>
        <fullName evidence="5">Axin-1</fullName>
    </submittedName>
</protein>
<feature type="compositionally biased region" description="Low complexity" evidence="3">
    <location>
        <begin position="1"/>
        <end position="19"/>
    </location>
</feature>
<dbReference type="Pfam" id="PF00778">
    <property type="entry name" value="DIX"/>
    <property type="match status" value="1"/>
</dbReference>
<keyword evidence="6" id="KW-1185">Reference proteome</keyword>
<feature type="domain" description="DIX" evidence="4">
    <location>
        <begin position="28"/>
        <end position="88"/>
    </location>
</feature>
<dbReference type="Gene3D" id="2.40.240.130">
    <property type="match status" value="1"/>
</dbReference>
<dbReference type="InterPro" id="IPR043581">
    <property type="entry name" value="Axin-like"/>
</dbReference>
<evidence type="ECO:0000259" key="4">
    <source>
        <dbReference type="PROSITE" id="PS50841"/>
    </source>
</evidence>
<keyword evidence="1 2" id="KW-0879">Wnt signaling pathway</keyword>
<gene>
    <name evidence="5" type="primary">AXIN1_1</name>
    <name evidence="5" type="ORF">OS493_013087</name>
</gene>
<dbReference type="InterPro" id="IPR029071">
    <property type="entry name" value="Ubiquitin-like_domsf"/>
</dbReference>
<dbReference type="PROSITE" id="PS50841">
    <property type="entry name" value="DIX"/>
    <property type="match status" value="1"/>
</dbReference>
<dbReference type="GO" id="GO:0060090">
    <property type="term" value="F:molecular adaptor activity"/>
    <property type="evidence" value="ECO:0007669"/>
    <property type="project" value="TreeGrafter"/>
</dbReference>
<dbReference type="GO" id="GO:0008013">
    <property type="term" value="F:beta-catenin binding"/>
    <property type="evidence" value="ECO:0007669"/>
    <property type="project" value="TreeGrafter"/>
</dbReference>
<evidence type="ECO:0000313" key="5">
    <source>
        <dbReference type="EMBL" id="KAJ7362001.1"/>
    </source>
</evidence>
<dbReference type="GO" id="GO:0030877">
    <property type="term" value="C:beta-catenin destruction complex"/>
    <property type="evidence" value="ECO:0007669"/>
    <property type="project" value="TreeGrafter"/>
</dbReference>
<dbReference type="InterPro" id="IPR001158">
    <property type="entry name" value="DIX"/>
</dbReference>
<dbReference type="GO" id="GO:0005886">
    <property type="term" value="C:plasma membrane"/>
    <property type="evidence" value="ECO:0007669"/>
    <property type="project" value="TreeGrafter"/>
</dbReference>
<dbReference type="GO" id="GO:0019901">
    <property type="term" value="F:protein kinase binding"/>
    <property type="evidence" value="ECO:0007669"/>
    <property type="project" value="TreeGrafter"/>
</dbReference>
<dbReference type="PANTHER" id="PTHR46102">
    <property type="entry name" value="AXIN"/>
    <property type="match status" value="1"/>
</dbReference>
<dbReference type="GO" id="GO:0032436">
    <property type="term" value="P:positive regulation of proteasomal ubiquitin-dependent protein catabolic process"/>
    <property type="evidence" value="ECO:0007669"/>
    <property type="project" value="TreeGrafter"/>
</dbReference>
<comment type="caution">
    <text evidence="5">The sequence shown here is derived from an EMBL/GenBank/DDBJ whole genome shotgun (WGS) entry which is preliminary data.</text>
</comment>
<sequence length="88" mass="10089">MSSVSHSDSVSKDSGFSGSVKKKDKDRHDSITITYWLWGEPIPYRTSLPGKCVTLGQFKTLLPPRRGNYRFYFKRSTDDRDCEVNVVL</sequence>
<name>A0A9X0CLD5_9CNID</name>
<evidence type="ECO:0000256" key="3">
    <source>
        <dbReference type="SAM" id="MobiDB-lite"/>
    </source>
</evidence>
<dbReference type="InterPro" id="IPR038207">
    <property type="entry name" value="DIX_dom_sf"/>
</dbReference>
<feature type="region of interest" description="Disordered" evidence="3">
    <location>
        <begin position="1"/>
        <end position="27"/>
    </location>
</feature>
<dbReference type="SMART" id="SM00021">
    <property type="entry name" value="DAX"/>
    <property type="match status" value="1"/>
</dbReference>